<dbReference type="AlphaFoldDB" id="A0A6A4HHP6"/>
<accession>A0A6A4HHP6</accession>
<evidence type="ECO:0008006" key="3">
    <source>
        <dbReference type="Google" id="ProtNLM"/>
    </source>
</evidence>
<reference evidence="1" key="1">
    <citation type="journal article" date="2019" name="Environ. Microbiol.">
        <title>Fungal ecological strategies reflected in gene transcription - a case study of two litter decomposers.</title>
        <authorList>
            <person name="Barbi F."/>
            <person name="Kohler A."/>
            <person name="Barry K."/>
            <person name="Baskaran P."/>
            <person name="Daum C."/>
            <person name="Fauchery L."/>
            <person name="Ihrmark K."/>
            <person name="Kuo A."/>
            <person name="LaButti K."/>
            <person name="Lipzen A."/>
            <person name="Morin E."/>
            <person name="Grigoriev I.V."/>
            <person name="Henrissat B."/>
            <person name="Lindahl B."/>
            <person name="Martin F."/>
        </authorList>
    </citation>
    <scope>NUCLEOTIDE SEQUENCE</scope>
    <source>
        <strain evidence="1">JB14</strain>
    </source>
</reference>
<keyword evidence="2" id="KW-1185">Reference proteome</keyword>
<name>A0A6A4HHP6_9AGAR</name>
<proteinExistence type="predicted"/>
<evidence type="ECO:0000313" key="2">
    <source>
        <dbReference type="Proteomes" id="UP000799118"/>
    </source>
</evidence>
<dbReference type="Proteomes" id="UP000799118">
    <property type="component" value="Unassembled WGS sequence"/>
</dbReference>
<protein>
    <recommendedName>
        <fullName evidence="3">F-box domain-containing protein</fullName>
    </recommendedName>
</protein>
<gene>
    <name evidence="1" type="ORF">BT96DRAFT_940825</name>
</gene>
<organism evidence="1 2">
    <name type="scientific">Gymnopus androsaceus JB14</name>
    <dbReference type="NCBI Taxonomy" id="1447944"/>
    <lineage>
        <taxon>Eukaryota</taxon>
        <taxon>Fungi</taxon>
        <taxon>Dikarya</taxon>
        <taxon>Basidiomycota</taxon>
        <taxon>Agaricomycotina</taxon>
        <taxon>Agaricomycetes</taxon>
        <taxon>Agaricomycetidae</taxon>
        <taxon>Agaricales</taxon>
        <taxon>Marasmiineae</taxon>
        <taxon>Omphalotaceae</taxon>
        <taxon>Gymnopus</taxon>
    </lineage>
</organism>
<sequence length="263" mass="29422">MYSSLAETCGFSWIPDWEPNCNPVVHLPEMREMRVIFITNDDNGASVQTFFQKFFSSFLCPSLEGFSASLNGANANYINDVFFSSLSSLQTVEKLSLNMPMTPNSLLECLSLVPNLRFLEIGDREVELYDNEESPAGEHFTQGPGITIDALLTFLESRVQMKMLQSCDVFFSTPRAELTEEEMRRLEALINSGLKLRIRPSLAIEGVVKFVIRVADIHNYFGHGRTVRDGDHSIEAGVNLSRVWHKSSSKCDTPAASADLPNI</sequence>
<dbReference type="EMBL" id="ML769495">
    <property type="protein sequence ID" value="KAE9397566.1"/>
    <property type="molecule type" value="Genomic_DNA"/>
</dbReference>
<evidence type="ECO:0000313" key="1">
    <source>
        <dbReference type="EMBL" id="KAE9397566.1"/>
    </source>
</evidence>